<accession>A0A975IUU9</accession>
<dbReference type="RefSeq" id="WP_211938224.1">
    <property type="nucleotide sequence ID" value="NZ_CP073078.1"/>
</dbReference>
<name>A0A975IUU9_9CAUL</name>
<gene>
    <name evidence="1" type="ORF">KCG34_24625</name>
</gene>
<sequence length="107" mass="12137">MQRVTLVRYRTKPERTAENEALSRAVFKELRQRAPGHVAYALFRSGDEFVHLFVNAREPDSEVLTGLASFKAFSEGGPARWETQPEVIRMDVEMVEAYGLEAQPQPA</sequence>
<dbReference type="Proteomes" id="UP000676409">
    <property type="component" value="Chromosome"/>
</dbReference>
<organism evidence="1 2">
    <name type="scientific">Phenylobacterium montanum</name>
    <dbReference type="NCBI Taxonomy" id="2823693"/>
    <lineage>
        <taxon>Bacteria</taxon>
        <taxon>Pseudomonadati</taxon>
        <taxon>Pseudomonadota</taxon>
        <taxon>Alphaproteobacteria</taxon>
        <taxon>Caulobacterales</taxon>
        <taxon>Caulobacteraceae</taxon>
        <taxon>Phenylobacterium</taxon>
    </lineage>
</organism>
<dbReference type="AlphaFoldDB" id="A0A975IUU9"/>
<dbReference type="EMBL" id="CP073078">
    <property type="protein sequence ID" value="QUD88173.1"/>
    <property type="molecule type" value="Genomic_DNA"/>
</dbReference>
<dbReference type="SUPFAM" id="SSF54909">
    <property type="entry name" value="Dimeric alpha+beta barrel"/>
    <property type="match status" value="1"/>
</dbReference>
<reference evidence="1" key="1">
    <citation type="submission" date="2021-04" db="EMBL/GenBank/DDBJ databases">
        <title>The complete genome sequence of Caulobacter sp. S6.</title>
        <authorList>
            <person name="Tang Y."/>
            <person name="Ouyang W."/>
            <person name="Liu Q."/>
            <person name="Huang B."/>
            <person name="Guo Z."/>
            <person name="Lei P."/>
        </authorList>
    </citation>
    <scope>NUCLEOTIDE SEQUENCE</scope>
    <source>
        <strain evidence="1">S6</strain>
    </source>
</reference>
<evidence type="ECO:0000313" key="1">
    <source>
        <dbReference type="EMBL" id="QUD88173.1"/>
    </source>
</evidence>
<proteinExistence type="predicted"/>
<dbReference type="KEGG" id="caul:KCG34_24625"/>
<keyword evidence="2" id="KW-1185">Reference proteome</keyword>
<protein>
    <recommendedName>
        <fullName evidence="3">Antibiotic biosynthesis monooxygenase</fullName>
    </recommendedName>
</protein>
<dbReference type="InterPro" id="IPR011008">
    <property type="entry name" value="Dimeric_a/b-barrel"/>
</dbReference>
<evidence type="ECO:0000313" key="2">
    <source>
        <dbReference type="Proteomes" id="UP000676409"/>
    </source>
</evidence>
<evidence type="ECO:0008006" key="3">
    <source>
        <dbReference type="Google" id="ProtNLM"/>
    </source>
</evidence>